<evidence type="ECO:0000256" key="1">
    <source>
        <dbReference type="ARBA" id="ARBA00005614"/>
    </source>
</evidence>
<evidence type="ECO:0000259" key="9">
    <source>
        <dbReference type="PROSITE" id="PS51160"/>
    </source>
</evidence>
<dbReference type="InterPro" id="IPR020456">
    <property type="entry name" value="Acylphosphatase"/>
</dbReference>
<comment type="similarity">
    <text evidence="1 7">Belongs to the acylphosphatase family.</text>
</comment>
<dbReference type="InterPro" id="IPR001792">
    <property type="entry name" value="Acylphosphatase-like_dom"/>
</dbReference>
<evidence type="ECO:0000256" key="3">
    <source>
        <dbReference type="ARBA" id="ARBA00022801"/>
    </source>
</evidence>
<evidence type="ECO:0000256" key="7">
    <source>
        <dbReference type="RuleBase" id="RU004168"/>
    </source>
</evidence>
<evidence type="ECO:0000256" key="4">
    <source>
        <dbReference type="ARBA" id="ARBA00047645"/>
    </source>
</evidence>
<dbReference type="PROSITE" id="PS51160">
    <property type="entry name" value="ACYLPHOSPHATASE_3"/>
    <property type="match status" value="1"/>
</dbReference>
<name>A0A8S4G2C2_PLUXY</name>
<reference evidence="10" key="1">
    <citation type="submission" date="2020-11" db="EMBL/GenBank/DDBJ databases">
        <authorList>
            <person name="Whiteford S."/>
        </authorList>
    </citation>
    <scope>NUCLEOTIDE SEQUENCE</scope>
</reference>
<organism evidence="10 11">
    <name type="scientific">Plutella xylostella</name>
    <name type="common">Diamondback moth</name>
    <name type="synonym">Plutella maculipennis</name>
    <dbReference type="NCBI Taxonomy" id="51655"/>
    <lineage>
        <taxon>Eukaryota</taxon>
        <taxon>Metazoa</taxon>
        <taxon>Ecdysozoa</taxon>
        <taxon>Arthropoda</taxon>
        <taxon>Hexapoda</taxon>
        <taxon>Insecta</taxon>
        <taxon>Pterygota</taxon>
        <taxon>Neoptera</taxon>
        <taxon>Endopterygota</taxon>
        <taxon>Lepidoptera</taxon>
        <taxon>Glossata</taxon>
        <taxon>Ditrysia</taxon>
        <taxon>Yponomeutoidea</taxon>
        <taxon>Plutellidae</taxon>
        <taxon>Plutella</taxon>
    </lineage>
</organism>
<dbReference type="GO" id="GO:0003998">
    <property type="term" value="F:acylphosphatase activity"/>
    <property type="evidence" value="ECO:0007669"/>
    <property type="project" value="UniProtKB-EC"/>
</dbReference>
<proteinExistence type="inferred from homology"/>
<dbReference type="Pfam" id="PF00708">
    <property type="entry name" value="Acylphosphatase"/>
    <property type="match status" value="1"/>
</dbReference>
<keyword evidence="8" id="KW-0732">Signal</keyword>
<dbReference type="Proteomes" id="UP000653454">
    <property type="component" value="Unassembled WGS sequence"/>
</dbReference>
<keyword evidence="11" id="KW-1185">Reference proteome</keyword>
<accession>A0A8S4G2C2</accession>
<feature type="chain" id="PRO_5035921144" description="Acylphosphatase" evidence="8">
    <location>
        <begin position="23"/>
        <end position="119"/>
    </location>
</feature>
<protein>
    <recommendedName>
        <fullName evidence="2 5">Acylphosphatase</fullName>
        <ecNumber evidence="2 5">3.6.1.7</ecNumber>
    </recommendedName>
</protein>
<evidence type="ECO:0000256" key="8">
    <source>
        <dbReference type="SAM" id="SignalP"/>
    </source>
</evidence>
<evidence type="ECO:0000313" key="10">
    <source>
        <dbReference type="EMBL" id="CAG9134550.1"/>
    </source>
</evidence>
<sequence>MFIPRLIVISNLLLLRRSCTLATEMALKATDFEVFGIVQGVFFRKCTKQQADSLGLRGWCRNTHEGSVKGYVEGPADKVESMMDWLRNKGSPTSRIDKAEFKNLKDIEKYQYDGFSIRR</sequence>
<comment type="caution">
    <text evidence="10">The sequence shown here is derived from an EMBL/GenBank/DDBJ whole genome shotgun (WGS) entry which is preliminary data.</text>
</comment>
<dbReference type="FunFam" id="3.30.70.100:FF:000011">
    <property type="entry name" value="Acylphosphatase"/>
    <property type="match status" value="1"/>
</dbReference>
<dbReference type="EC" id="3.6.1.7" evidence="2 5"/>
<comment type="catalytic activity">
    <reaction evidence="4 5 6">
        <text>an acyl phosphate + H2O = a carboxylate + phosphate + H(+)</text>
        <dbReference type="Rhea" id="RHEA:14965"/>
        <dbReference type="ChEBI" id="CHEBI:15377"/>
        <dbReference type="ChEBI" id="CHEBI:15378"/>
        <dbReference type="ChEBI" id="CHEBI:29067"/>
        <dbReference type="ChEBI" id="CHEBI:43474"/>
        <dbReference type="ChEBI" id="CHEBI:59918"/>
        <dbReference type="EC" id="3.6.1.7"/>
    </reaction>
</comment>
<dbReference type="SUPFAM" id="SSF54975">
    <property type="entry name" value="Acylphosphatase/BLUF domain-like"/>
    <property type="match status" value="1"/>
</dbReference>
<feature type="signal peptide" evidence="8">
    <location>
        <begin position="1"/>
        <end position="22"/>
    </location>
</feature>
<dbReference type="Gene3D" id="3.30.70.100">
    <property type="match status" value="1"/>
</dbReference>
<dbReference type="AlphaFoldDB" id="A0A8S4G2C2"/>
<dbReference type="PROSITE" id="PS00150">
    <property type="entry name" value="ACYLPHOSPHATASE_1"/>
    <property type="match status" value="1"/>
</dbReference>
<dbReference type="EMBL" id="CAJHNJ030000080">
    <property type="protein sequence ID" value="CAG9134550.1"/>
    <property type="molecule type" value="Genomic_DNA"/>
</dbReference>
<feature type="active site" evidence="5">
    <location>
        <position position="44"/>
    </location>
</feature>
<dbReference type="InterPro" id="IPR017968">
    <property type="entry name" value="Acylphosphatase_CS"/>
</dbReference>
<dbReference type="InterPro" id="IPR036046">
    <property type="entry name" value="Acylphosphatase-like_dom_sf"/>
</dbReference>
<gene>
    <name evidence="10" type="ORF">PLXY2_LOCUS12792</name>
</gene>
<evidence type="ECO:0000256" key="6">
    <source>
        <dbReference type="RuleBase" id="RU000553"/>
    </source>
</evidence>
<dbReference type="PROSITE" id="PS00151">
    <property type="entry name" value="ACYLPHOSPHATASE_2"/>
    <property type="match status" value="1"/>
</dbReference>
<dbReference type="PANTHER" id="PTHR10029">
    <property type="entry name" value="ACYLPHOSPHATASE"/>
    <property type="match status" value="1"/>
</dbReference>
<dbReference type="PANTHER" id="PTHR10029:SF3">
    <property type="entry name" value="ACYLPHOSPHATASE-RELATED"/>
    <property type="match status" value="1"/>
</dbReference>
<keyword evidence="3 5" id="KW-0378">Hydrolase</keyword>
<evidence type="ECO:0000256" key="5">
    <source>
        <dbReference type="PROSITE-ProRule" id="PRU00520"/>
    </source>
</evidence>
<evidence type="ECO:0000256" key="2">
    <source>
        <dbReference type="ARBA" id="ARBA00012150"/>
    </source>
</evidence>
<feature type="active site" evidence="5">
    <location>
        <position position="62"/>
    </location>
</feature>
<evidence type="ECO:0000313" key="11">
    <source>
        <dbReference type="Proteomes" id="UP000653454"/>
    </source>
</evidence>
<dbReference type="PRINTS" id="PR00112">
    <property type="entry name" value="ACYLPHPHTASE"/>
</dbReference>
<feature type="domain" description="Acylphosphatase-like" evidence="9">
    <location>
        <begin position="29"/>
        <end position="119"/>
    </location>
</feature>